<feature type="transmembrane region" description="Helical" evidence="1">
    <location>
        <begin position="169"/>
        <end position="198"/>
    </location>
</feature>
<feature type="transmembrane region" description="Helical" evidence="1">
    <location>
        <begin position="126"/>
        <end position="148"/>
    </location>
</feature>
<dbReference type="EMBL" id="CP063849">
    <property type="protein sequence ID" value="QOY86649.1"/>
    <property type="molecule type" value="Genomic_DNA"/>
</dbReference>
<feature type="transmembrane region" description="Helical" evidence="1">
    <location>
        <begin position="266"/>
        <end position="286"/>
    </location>
</feature>
<keyword evidence="3" id="KW-1185">Reference proteome</keyword>
<evidence type="ECO:0000313" key="3">
    <source>
        <dbReference type="Proteomes" id="UP000593892"/>
    </source>
</evidence>
<feature type="transmembrane region" description="Helical" evidence="1">
    <location>
        <begin position="204"/>
        <end position="225"/>
    </location>
</feature>
<dbReference type="RefSeq" id="WP_194448318.1">
    <property type="nucleotide sequence ID" value="NZ_CP063849.1"/>
</dbReference>
<feature type="transmembrane region" description="Helical" evidence="1">
    <location>
        <begin position="420"/>
        <end position="441"/>
    </location>
</feature>
<evidence type="ECO:0000313" key="2">
    <source>
        <dbReference type="EMBL" id="QOY86649.1"/>
    </source>
</evidence>
<feature type="transmembrane region" description="Helical" evidence="1">
    <location>
        <begin position="480"/>
        <end position="501"/>
    </location>
</feature>
<dbReference type="Proteomes" id="UP000593892">
    <property type="component" value="Chromosome"/>
</dbReference>
<accession>A0A7S7SIZ8</accession>
<organism evidence="2 3">
    <name type="scientific">Paludibaculum fermentans</name>
    <dbReference type="NCBI Taxonomy" id="1473598"/>
    <lineage>
        <taxon>Bacteria</taxon>
        <taxon>Pseudomonadati</taxon>
        <taxon>Acidobacteriota</taxon>
        <taxon>Terriglobia</taxon>
        <taxon>Bryobacterales</taxon>
        <taxon>Bryobacteraceae</taxon>
        <taxon>Paludibaculum</taxon>
    </lineage>
</organism>
<name>A0A7S7SIZ8_PALFE</name>
<protein>
    <submittedName>
        <fullName evidence="2">Uncharacterized protein</fullName>
    </submittedName>
</protein>
<feature type="transmembrane region" description="Helical" evidence="1">
    <location>
        <begin position="507"/>
        <end position="533"/>
    </location>
</feature>
<feature type="transmembrane region" description="Helical" evidence="1">
    <location>
        <begin position="237"/>
        <end position="254"/>
    </location>
</feature>
<reference evidence="2 3" key="1">
    <citation type="submission" date="2020-10" db="EMBL/GenBank/DDBJ databases">
        <title>Complete genome sequence of Paludibaculum fermentans P105T, a facultatively anaerobic acidobacterium capable of dissimilatory Fe(III) reduction.</title>
        <authorList>
            <person name="Dedysh S.N."/>
            <person name="Beletsky A.V."/>
            <person name="Kulichevskaya I.S."/>
            <person name="Mardanov A.V."/>
            <person name="Ravin N.V."/>
        </authorList>
    </citation>
    <scope>NUCLEOTIDE SEQUENCE [LARGE SCALE GENOMIC DNA]</scope>
    <source>
        <strain evidence="2 3">P105</strain>
    </source>
</reference>
<keyword evidence="1" id="KW-0812">Transmembrane</keyword>
<keyword evidence="1" id="KW-1133">Transmembrane helix</keyword>
<dbReference type="AlphaFoldDB" id="A0A7S7SIZ8"/>
<feature type="transmembrane region" description="Helical" evidence="1">
    <location>
        <begin position="51"/>
        <end position="73"/>
    </location>
</feature>
<dbReference type="KEGG" id="pfer:IRI77_28240"/>
<sequence length="562" mass="63107">MQKLLQSEAGKRMADDGAKTANTHAVLVAHFFGRFFDKEALSPQGDPMASLAQLLGILAAPSAFFVLLFRPFGMTGWSLVTLRHMFVSLSMLVMGFILVFEWDALFPDRRDYQILTPLPLKRLQMFTAKLMAIALLMSIFLVDVNLFGTLFWPGIESRGGLVDNWARHIFVVGSAGLFMALTVAVMRGALVVLFSGWLLRRLSVLLQTLLMGLFVLLLVVTPFIGMSTRMLVTSRHWILYCLPSVWFTGLYEWLSPATRNQAFREMGPGALQALGVVLLLFAVTYLPAYRLQVRRVVEAPEPSPSGPGFVRRTLDGLLNRFVLTGAVERAVFHFISETIARSPKHRLFLAMYGGLGAALAFFHFTVGRNGKLQLPLVLSFILVSGLRAAFNFPSELTANWLFQMTDAQIAKPCLRATRKWIVLCAIVPMFAAFAVMEFRYFPWRQAVYHLAYGLTLSVVILELLFLSYRKVPFTCSFYPGKVNLVGLLVIYVLGFTTYSEWMARLEVWMYGSVPATLIFYGTVATVLILLGIWRQTLLKETTNVNYEDIDEGSIHTLGLVIR</sequence>
<proteinExistence type="predicted"/>
<feature type="transmembrane region" description="Helical" evidence="1">
    <location>
        <begin position="347"/>
        <end position="366"/>
    </location>
</feature>
<feature type="transmembrane region" description="Helical" evidence="1">
    <location>
        <begin position="85"/>
        <end position="106"/>
    </location>
</feature>
<evidence type="ECO:0000256" key="1">
    <source>
        <dbReference type="SAM" id="Phobius"/>
    </source>
</evidence>
<feature type="transmembrane region" description="Helical" evidence="1">
    <location>
        <begin position="447"/>
        <end position="468"/>
    </location>
</feature>
<feature type="transmembrane region" description="Helical" evidence="1">
    <location>
        <begin position="372"/>
        <end position="390"/>
    </location>
</feature>
<keyword evidence="1" id="KW-0472">Membrane</keyword>
<gene>
    <name evidence="2" type="ORF">IRI77_28240</name>
</gene>